<sequence>MTCRSPVRTVPRLHIDPRAGLANQSSSNVPVRSFSAILAIVLSDDDGDDADDDGDADADADNDNDNDNDSDFGVRSARAPAAVRVALKAWQDTQQRLTTAVSLFMDHRSASTPSVLARPIPPSPDFAGDREAGRLLRPRKGKVPHLLPVPPRTRTFRRSFVTASSVWLEEDPCLPQRVAHTLPGQFLVELYHSRPPTPSTPSFHTDDEVKAAPYRLMETWAASS</sequence>
<reference evidence="2 3" key="1">
    <citation type="submission" date="2016-04" db="EMBL/GenBank/DDBJ databases">
        <title>Draft genome of Fonsecaea erecta CBS 125763.</title>
        <authorList>
            <person name="Weiss V.A."/>
            <person name="Vicente V.A."/>
            <person name="Raittz R.T."/>
            <person name="Moreno L.F."/>
            <person name="De Souza E.M."/>
            <person name="Pedrosa F.O."/>
            <person name="Steffens M.B."/>
            <person name="Faoro H."/>
            <person name="Tadra-Sfeir M.Z."/>
            <person name="Najafzadeh M.J."/>
            <person name="Felipe M.S."/>
            <person name="Teixeira M."/>
            <person name="Sun J."/>
            <person name="Xi L."/>
            <person name="Gomes R."/>
            <person name="De Azevedo C.M."/>
            <person name="Salgado C.G."/>
            <person name="Da Silva M.B."/>
            <person name="Nascimento M.F."/>
            <person name="Queiroz-Telles F."/>
            <person name="Attili D.S."/>
            <person name="Gorbushina A."/>
        </authorList>
    </citation>
    <scope>NUCLEOTIDE SEQUENCE [LARGE SCALE GENOMIC DNA]</scope>
    <source>
        <strain evidence="2 3">CBS 125763</strain>
    </source>
</reference>
<name>A0A178Z3A3_9EURO</name>
<dbReference type="EMBL" id="LVYI01000015">
    <property type="protein sequence ID" value="OAP54207.1"/>
    <property type="molecule type" value="Genomic_DNA"/>
</dbReference>
<accession>A0A178Z3A3</accession>
<dbReference type="Proteomes" id="UP000078343">
    <property type="component" value="Unassembled WGS sequence"/>
</dbReference>
<dbReference type="RefSeq" id="XP_018687574.1">
    <property type="nucleotide sequence ID" value="XM_018843247.1"/>
</dbReference>
<feature type="region of interest" description="Disordered" evidence="1">
    <location>
        <begin position="46"/>
        <end position="74"/>
    </location>
</feature>
<evidence type="ECO:0000256" key="1">
    <source>
        <dbReference type="SAM" id="MobiDB-lite"/>
    </source>
</evidence>
<gene>
    <name evidence="2" type="ORF">AYL99_11742</name>
</gene>
<keyword evidence="3" id="KW-1185">Reference proteome</keyword>
<evidence type="ECO:0000313" key="3">
    <source>
        <dbReference type="Proteomes" id="UP000078343"/>
    </source>
</evidence>
<evidence type="ECO:0000313" key="2">
    <source>
        <dbReference type="EMBL" id="OAP54207.1"/>
    </source>
</evidence>
<comment type="caution">
    <text evidence="2">The sequence shown here is derived from an EMBL/GenBank/DDBJ whole genome shotgun (WGS) entry which is preliminary data.</text>
</comment>
<feature type="compositionally biased region" description="Acidic residues" evidence="1">
    <location>
        <begin position="46"/>
        <end position="70"/>
    </location>
</feature>
<organism evidence="2 3">
    <name type="scientific">Fonsecaea erecta</name>
    <dbReference type="NCBI Taxonomy" id="1367422"/>
    <lineage>
        <taxon>Eukaryota</taxon>
        <taxon>Fungi</taxon>
        <taxon>Dikarya</taxon>
        <taxon>Ascomycota</taxon>
        <taxon>Pezizomycotina</taxon>
        <taxon>Eurotiomycetes</taxon>
        <taxon>Chaetothyriomycetidae</taxon>
        <taxon>Chaetothyriales</taxon>
        <taxon>Herpotrichiellaceae</taxon>
        <taxon>Fonsecaea</taxon>
    </lineage>
</organism>
<dbReference type="GeneID" id="30015910"/>
<protein>
    <submittedName>
        <fullName evidence="2">Uncharacterized protein</fullName>
    </submittedName>
</protein>
<dbReference type="AlphaFoldDB" id="A0A178Z3A3"/>
<proteinExistence type="predicted"/>